<dbReference type="PROSITE" id="PS51546">
    <property type="entry name" value="PI3K_RBD"/>
    <property type="match status" value="1"/>
</dbReference>
<accession>A0A315US41</accession>
<protein>
    <recommendedName>
        <fullName evidence="1">PI3K-RBD domain-containing protein</fullName>
    </recommendedName>
</protein>
<organism evidence="2 3">
    <name type="scientific">Gambusia affinis</name>
    <name type="common">Western mosquitofish</name>
    <name type="synonym">Heterandria affinis</name>
    <dbReference type="NCBI Taxonomy" id="33528"/>
    <lineage>
        <taxon>Eukaryota</taxon>
        <taxon>Metazoa</taxon>
        <taxon>Chordata</taxon>
        <taxon>Craniata</taxon>
        <taxon>Vertebrata</taxon>
        <taxon>Euteleostomi</taxon>
        <taxon>Actinopterygii</taxon>
        <taxon>Neopterygii</taxon>
        <taxon>Teleostei</taxon>
        <taxon>Neoteleostei</taxon>
        <taxon>Acanthomorphata</taxon>
        <taxon>Ovalentaria</taxon>
        <taxon>Atherinomorphae</taxon>
        <taxon>Cyprinodontiformes</taxon>
        <taxon>Poeciliidae</taxon>
        <taxon>Poeciliinae</taxon>
        <taxon>Gambusia</taxon>
    </lineage>
</organism>
<proteinExistence type="predicted"/>
<name>A0A315US41_GAMAF</name>
<dbReference type="Gene3D" id="3.10.20.90">
    <property type="entry name" value="Phosphatidylinositol 3-kinase Catalytic Subunit, Chain A, domain 1"/>
    <property type="match status" value="1"/>
</dbReference>
<dbReference type="Pfam" id="PF00794">
    <property type="entry name" value="PI3K_rbd"/>
    <property type="match status" value="1"/>
</dbReference>
<evidence type="ECO:0000313" key="3">
    <source>
        <dbReference type="Proteomes" id="UP000250572"/>
    </source>
</evidence>
<evidence type="ECO:0000313" key="2">
    <source>
        <dbReference type="EMBL" id="PWA13844.1"/>
    </source>
</evidence>
<dbReference type="EMBL" id="NHOQ01002915">
    <property type="protein sequence ID" value="PWA13844.1"/>
    <property type="molecule type" value="Genomic_DNA"/>
</dbReference>
<dbReference type="InterPro" id="IPR000341">
    <property type="entry name" value="PI3K_Ras-bd_dom"/>
</dbReference>
<evidence type="ECO:0000259" key="1">
    <source>
        <dbReference type="PROSITE" id="PS51546"/>
    </source>
</evidence>
<dbReference type="InterPro" id="IPR029071">
    <property type="entry name" value="Ubiquitin-like_domsf"/>
</dbReference>
<dbReference type="AlphaFoldDB" id="A0A315US41"/>
<sequence length="64" mass="7304">MICFVSRFCLVLSEPNRIGLCVSGSSTVDLLIYQTLCYTQDQLDHLDVDDYLLKVCGHEEYLSK</sequence>
<dbReference type="Proteomes" id="UP000250572">
    <property type="component" value="Unassembled WGS sequence"/>
</dbReference>
<comment type="caution">
    <text evidence="2">The sequence shown here is derived from an EMBL/GenBank/DDBJ whole genome shotgun (WGS) entry which is preliminary data.</text>
</comment>
<reference evidence="2 3" key="1">
    <citation type="journal article" date="2018" name="G3 (Bethesda)">
        <title>A High-Quality Reference Genome for the Invasive Mosquitofish Gambusia affinis Using a Chicago Library.</title>
        <authorList>
            <person name="Hoffberg S.L."/>
            <person name="Troendle N.J."/>
            <person name="Glenn T.C."/>
            <person name="Mahmud O."/>
            <person name="Louha S."/>
            <person name="Chalopin D."/>
            <person name="Bennetzen J.L."/>
            <person name="Mauricio R."/>
        </authorList>
    </citation>
    <scope>NUCLEOTIDE SEQUENCE [LARGE SCALE GENOMIC DNA]</scope>
    <source>
        <strain evidence="2">NE01/NJP1002.9</strain>
        <tissue evidence="2">Muscle</tissue>
    </source>
</reference>
<feature type="domain" description="PI3K-RBD" evidence="1">
    <location>
        <begin position="1"/>
        <end position="64"/>
    </location>
</feature>
<gene>
    <name evidence="2" type="ORF">CCH79_00019175</name>
</gene>
<dbReference type="SUPFAM" id="SSF54236">
    <property type="entry name" value="Ubiquitin-like"/>
    <property type="match status" value="1"/>
</dbReference>
<keyword evidence="3" id="KW-1185">Reference proteome</keyword>